<dbReference type="Gene3D" id="2.120.10.30">
    <property type="entry name" value="TolB, C-terminal domain"/>
    <property type="match status" value="1"/>
</dbReference>
<organism evidence="4 5">
    <name type="scientific">Haloechinothrix aidingensis</name>
    <dbReference type="NCBI Taxonomy" id="2752311"/>
    <lineage>
        <taxon>Bacteria</taxon>
        <taxon>Bacillati</taxon>
        <taxon>Actinomycetota</taxon>
        <taxon>Actinomycetes</taxon>
        <taxon>Pseudonocardiales</taxon>
        <taxon>Pseudonocardiaceae</taxon>
        <taxon>Haloechinothrix</taxon>
    </lineage>
</organism>
<feature type="domain" description="Glucose/Sorbosone dehydrogenase" evidence="3">
    <location>
        <begin position="60"/>
        <end position="396"/>
    </location>
</feature>
<reference evidence="4 5" key="1">
    <citation type="submission" date="2020-07" db="EMBL/GenBank/DDBJ databases">
        <title>Genome of Haloechinothrix sp.</title>
        <authorList>
            <person name="Tang S.-K."/>
            <person name="Yang L."/>
            <person name="Zhu W.-Y."/>
        </authorList>
    </citation>
    <scope>NUCLEOTIDE SEQUENCE [LARGE SCALE GENOMIC DNA]</scope>
    <source>
        <strain evidence="4 5">YIM 98757</strain>
    </source>
</reference>
<dbReference type="SUPFAM" id="SSF50952">
    <property type="entry name" value="Soluble quinoprotein glucose dehydrogenase"/>
    <property type="match status" value="1"/>
</dbReference>
<evidence type="ECO:0000313" key="4">
    <source>
        <dbReference type="EMBL" id="MBA0125458.1"/>
    </source>
</evidence>
<dbReference type="PANTHER" id="PTHR19328">
    <property type="entry name" value="HEDGEHOG-INTERACTING PROTEIN"/>
    <property type="match status" value="1"/>
</dbReference>
<dbReference type="InterPro" id="IPR011042">
    <property type="entry name" value="6-blade_b-propeller_TolB-like"/>
</dbReference>
<feature type="chain" id="PRO_5038360742" evidence="2">
    <location>
        <begin position="24"/>
        <end position="407"/>
    </location>
</feature>
<dbReference type="Pfam" id="PF07995">
    <property type="entry name" value="GSDH"/>
    <property type="match status" value="1"/>
</dbReference>
<dbReference type="Proteomes" id="UP000582974">
    <property type="component" value="Unassembled WGS sequence"/>
</dbReference>
<feature type="signal peptide" evidence="2">
    <location>
        <begin position="1"/>
        <end position="23"/>
    </location>
</feature>
<gene>
    <name evidence="4" type="ORF">H0B56_07885</name>
</gene>
<sequence>MRASRLGLALVSALLLAACTGNTGDGGGPGGPDGTAPSPGDSAAAEEVAGFEVDEIAGGFTHPWDVGFLPDGRLLVTERPGRITLLGSGEPGARATEVAADLDDVYAEGEGGLMGIAVHPDFAESREFTTCQTHGPGGQPADVRLVTWRLSANGTRAEHVRDLVTGLPLNPSGRHSGCRPAIGPDGELLVGTGDSADPHVPQDRGSLGGSMLRVDLGTGQGLPDNPFADSGDADERRIASYGHRNIQGVAVHPDTGQVLISEHGPAVADEINLLELGGNYGWDPGQGGTVDSYDENVPMTDLERYPDAVPALWDTGDDTEAICGAAVLDGRQWGRWDGALAVAALRGEKLLLFGLDAGAGVTEVAVPEELDGTHGRLRAARTGPEGALYITTTNGDDDTVLRVRPRS</sequence>
<keyword evidence="2" id="KW-0732">Signal</keyword>
<accession>A0A838A841</accession>
<dbReference type="PROSITE" id="PS51257">
    <property type="entry name" value="PROKAR_LIPOPROTEIN"/>
    <property type="match status" value="1"/>
</dbReference>
<dbReference type="InterPro" id="IPR012938">
    <property type="entry name" value="Glc/Sorbosone_DH"/>
</dbReference>
<proteinExistence type="predicted"/>
<evidence type="ECO:0000256" key="1">
    <source>
        <dbReference type="SAM" id="MobiDB-lite"/>
    </source>
</evidence>
<protein>
    <submittedName>
        <fullName evidence="4">PQQ-dependent sugar dehydrogenase</fullName>
    </submittedName>
</protein>
<keyword evidence="5" id="KW-1185">Reference proteome</keyword>
<feature type="compositionally biased region" description="Gly residues" evidence="1">
    <location>
        <begin position="24"/>
        <end position="33"/>
    </location>
</feature>
<feature type="region of interest" description="Disordered" evidence="1">
    <location>
        <begin position="24"/>
        <end position="46"/>
    </location>
</feature>
<dbReference type="InterPro" id="IPR011041">
    <property type="entry name" value="Quinoprot_gluc/sorb_DH_b-prop"/>
</dbReference>
<dbReference type="AlphaFoldDB" id="A0A838A841"/>
<evidence type="ECO:0000313" key="5">
    <source>
        <dbReference type="Proteomes" id="UP000582974"/>
    </source>
</evidence>
<dbReference type="EMBL" id="JACCKD010000002">
    <property type="protein sequence ID" value="MBA0125458.1"/>
    <property type="molecule type" value="Genomic_DNA"/>
</dbReference>
<evidence type="ECO:0000259" key="3">
    <source>
        <dbReference type="Pfam" id="PF07995"/>
    </source>
</evidence>
<dbReference type="PANTHER" id="PTHR19328:SF13">
    <property type="entry name" value="HIPL1 PROTEIN"/>
    <property type="match status" value="1"/>
</dbReference>
<name>A0A838A841_9PSEU</name>
<dbReference type="RefSeq" id="WP_180892245.1">
    <property type="nucleotide sequence ID" value="NZ_JACCKD010000002.1"/>
</dbReference>
<comment type="caution">
    <text evidence="4">The sequence shown here is derived from an EMBL/GenBank/DDBJ whole genome shotgun (WGS) entry which is preliminary data.</text>
</comment>
<evidence type="ECO:0000256" key="2">
    <source>
        <dbReference type="SAM" id="SignalP"/>
    </source>
</evidence>